<dbReference type="EMBL" id="QPIW01000030">
    <property type="protein sequence ID" value="RDB03137.1"/>
    <property type="molecule type" value="Genomic_DNA"/>
</dbReference>
<organism evidence="1 2">
    <name type="scientific">Runella aurantiaca</name>
    <dbReference type="NCBI Taxonomy" id="2282308"/>
    <lineage>
        <taxon>Bacteria</taxon>
        <taxon>Pseudomonadati</taxon>
        <taxon>Bacteroidota</taxon>
        <taxon>Cytophagia</taxon>
        <taxon>Cytophagales</taxon>
        <taxon>Spirosomataceae</taxon>
        <taxon>Runella</taxon>
    </lineage>
</organism>
<dbReference type="Proteomes" id="UP000253141">
    <property type="component" value="Unassembled WGS sequence"/>
</dbReference>
<dbReference type="AlphaFoldDB" id="A0A369I3S4"/>
<protein>
    <submittedName>
        <fullName evidence="1">Uncharacterized protein</fullName>
    </submittedName>
</protein>
<evidence type="ECO:0000313" key="2">
    <source>
        <dbReference type="Proteomes" id="UP000253141"/>
    </source>
</evidence>
<proteinExistence type="predicted"/>
<comment type="caution">
    <text evidence="1">The sequence shown here is derived from an EMBL/GenBank/DDBJ whole genome shotgun (WGS) entry which is preliminary data.</text>
</comment>
<gene>
    <name evidence="1" type="ORF">DVG78_24880</name>
</gene>
<reference evidence="1 2" key="1">
    <citation type="submission" date="2018-07" db="EMBL/GenBank/DDBJ databases">
        <title>Genome analysis of Runella aurantiaca.</title>
        <authorList>
            <person name="Yang X."/>
        </authorList>
    </citation>
    <scope>NUCLEOTIDE SEQUENCE [LARGE SCALE GENOMIC DNA]</scope>
    <source>
        <strain evidence="1 2">YX9</strain>
    </source>
</reference>
<evidence type="ECO:0000313" key="1">
    <source>
        <dbReference type="EMBL" id="RDB03137.1"/>
    </source>
</evidence>
<sequence length="125" mass="14153">MVLPRIDDTKVVDGPKTIRLVHVSSWIKTIVSVYKRITPPVRKRGCINVAFPTVEAEGSCVKPSPIYRVRVVSQNRSEVAHNLVFWLTFSFTSPIQNLEAPAINFKTATLPFEEHKYRLQSFANG</sequence>
<keyword evidence="2" id="KW-1185">Reference proteome</keyword>
<name>A0A369I3S4_9BACT</name>
<accession>A0A369I3S4</accession>